<gene>
    <name evidence="9" type="ORF">XENTR_v90026359mg</name>
</gene>
<reference evidence="9" key="3">
    <citation type="submission" date="2016-05" db="EMBL/GenBank/DDBJ databases">
        <title>WGS assembly of Xenopus tropicalis.</title>
        <authorList>
            <person name="Sessions A."/>
            <person name="Jenkins J."/>
            <person name="Mitros T."/>
            <person name="Lyons J.T."/>
            <person name="Dichmann D.S."/>
            <person name="Robert J."/>
            <person name="Harland R.M."/>
            <person name="Rokhsar D.S."/>
        </authorList>
    </citation>
    <scope>NUCLEOTIDE SEQUENCE</scope>
    <source>
        <strain evidence="9">Nigerian</strain>
    </source>
</reference>
<evidence type="ECO:0000256" key="8">
    <source>
        <dbReference type="SAM" id="MobiDB-lite"/>
    </source>
</evidence>
<evidence type="ECO:0000313" key="9">
    <source>
        <dbReference type="EMBL" id="OCA17927.1"/>
    </source>
</evidence>
<feature type="compositionally biased region" description="Polar residues" evidence="8">
    <location>
        <begin position="107"/>
        <end position="120"/>
    </location>
</feature>
<keyword evidence="2" id="KW-0677">Repeat</keyword>
<dbReference type="SMART" id="SM00320">
    <property type="entry name" value="WD40"/>
    <property type="match status" value="5"/>
</dbReference>
<evidence type="ECO:0000256" key="7">
    <source>
        <dbReference type="PROSITE-ProRule" id="PRU00221"/>
    </source>
</evidence>
<dbReference type="Pfam" id="PF00400">
    <property type="entry name" value="WD40"/>
    <property type="match status" value="4"/>
</dbReference>
<dbReference type="AlphaFoldDB" id="A0A1B8Y4R1"/>
<reference evidence="9" key="2">
    <citation type="journal article" date="2010" name="Science">
        <title>The genome of the Western clawed frog Xenopus tropicalis.</title>
        <authorList>
            <person name="Hellsten U."/>
            <person name="Harland R.M."/>
            <person name="Gilchrist M.J."/>
            <person name="Hendrix D."/>
            <person name="Jurka J."/>
            <person name="Kapitonov V."/>
            <person name="Ovcharenko I."/>
            <person name="Putnam N.H."/>
            <person name="Shu S."/>
            <person name="Taher L."/>
            <person name="Blitz I.L."/>
            <person name="Blumberg B."/>
            <person name="Dichmann D.S."/>
            <person name="Dubchak I."/>
            <person name="Amaya E."/>
            <person name="Detter J.C."/>
            <person name="Fletcher R."/>
            <person name="Gerhard D.S."/>
            <person name="Goodstein D."/>
            <person name="Graves T."/>
            <person name="Grigoriev I.V."/>
            <person name="Grimwood J."/>
            <person name="Kawashima T."/>
            <person name="Lindquist E."/>
            <person name="Lucas S.M."/>
            <person name="Mead P.E."/>
            <person name="Mitros T."/>
            <person name="Ogino H."/>
            <person name="Ohta Y."/>
            <person name="Poliakov A.V."/>
            <person name="Pollet N."/>
            <person name="Robert J."/>
            <person name="Salamov A."/>
            <person name="Sater A.K."/>
            <person name="Schmutz J."/>
            <person name="Terry A."/>
            <person name="Vize P.D."/>
            <person name="Warren W.C."/>
            <person name="Wells D."/>
            <person name="Wills A."/>
            <person name="Wilson R.K."/>
            <person name="Zimmerman L.B."/>
            <person name="Zorn A.M."/>
            <person name="Grainger R."/>
            <person name="Grammer T."/>
            <person name="Khokha M.K."/>
            <person name="Richardson P.M."/>
            <person name="Rokhsar D.S."/>
        </authorList>
    </citation>
    <scope>NUCLEOTIDE SEQUENCE [LARGE SCALE GENOMIC DNA]</scope>
    <source>
        <strain evidence="9">Nigerian</strain>
    </source>
</reference>
<dbReference type="InterPro" id="IPR036322">
    <property type="entry name" value="WD40_repeat_dom_sf"/>
</dbReference>
<accession>A0A1B8Y4R1</accession>
<evidence type="ECO:0000256" key="3">
    <source>
        <dbReference type="ARBA" id="ARBA00038279"/>
    </source>
</evidence>
<feature type="region of interest" description="Disordered" evidence="8">
    <location>
        <begin position="1"/>
        <end position="142"/>
    </location>
</feature>
<proteinExistence type="inferred from homology"/>
<dbReference type="InterPro" id="IPR015943">
    <property type="entry name" value="WD40/YVTN_repeat-like_dom_sf"/>
</dbReference>
<dbReference type="PANTHER" id="PTHR13211:SF0">
    <property type="entry name" value="TELOMERASE CAJAL BODY PROTEIN 1"/>
    <property type="match status" value="1"/>
</dbReference>
<feature type="region of interest" description="Disordered" evidence="8">
    <location>
        <begin position="186"/>
        <end position="207"/>
    </location>
</feature>
<dbReference type="Gene3D" id="2.130.10.10">
    <property type="entry name" value="YVTN repeat-like/Quinoprotein amine dehydrogenase"/>
    <property type="match status" value="2"/>
</dbReference>
<dbReference type="PROSITE" id="PS50082">
    <property type="entry name" value="WD_REPEATS_2"/>
    <property type="match status" value="1"/>
</dbReference>
<evidence type="ECO:0000256" key="1">
    <source>
        <dbReference type="ARBA" id="ARBA00004408"/>
    </source>
</evidence>
<dbReference type="InterPro" id="IPR051150">
    <property type="entry name" value="SWT21/TCAB1_mRNA_Telomere"/>
</dbReference>
<comment type="subcellular location">
    <subcellularLocation>
        <location evidence="1">Nucleus</location>
        <location evidence="1">Cajal body</location>
    </subcellularLocation>
</comment>
<reference evidence="9" key="1">
    <citation type="submission" date="2009-11" db="EMBL/GenBank/DDBJ databases">
        <authorList>
            <consortium name="US DOE Joint Genome Institute (JGI-PGF)"/>
            <person name="Ottilar R."/>
            <person name="Schmutz J."/>
            <person name="Salamov A."/>
            <person name="Cheng J.F."/>
            <person name="Lucas S."/>
            <person name="Pitluck S."/>
            <person name="Gundlach H."/>
            <person name="Guo Y."/>
            <person name="Haberer G."/>
            <person name="Nasrallah J."/>
            <person name="Mayer K.F.X."/>
            <person name="van de Peer Y."/>
            <person name="Weigel D."/>
            <person name="Grigoriev I.V."/>
        </authorList>
    </citation>
    <scope>NUCLEOTIDE SEQUENCE</scope>
    <source>
        <strain evidence="9">Nigerian</strain>
    </source>
</reference>
<dbReference type="PANTHER" id="PTHR13211">
    <property type="entry name" value="TELOMERASE CAJAL BODY PROTEIN 1"/>
    <property type="match status" value="1"/>
</dbReference>
<dbReference type="GO" id="GO:0015030">
    <property type="term" value="C:Cajal body"/>
    <property type="evidence" value="ECO:0007669"/>
    <property type="project" value="UniProtKB-SubCell"/>
</dbReference>
<feature type="compositionally biased region" description="Basic and acidic residues" evidence="8">
    <location>
        <begin position="121"/>
        <end position="136"/>
    </location>
</feature>
<feature type="repeat" description="WD" evidence="7">
    <location>
        <begin position="429"/>
        <end position="464"/>
    </location>
</feature>
<protein>
    <recommendedName>
        <fullName evidence="4">Telomerase Cajal body protein 1</fullName>
    </recommendedName>
    <alternativeName>
        <fullName evidence="5">WD repeat-containing protein 79</fullName>
    </alternativeName>
</protein>
<organism evidence="9">
    <name type="scientific">Xenopus tropicalis</name>
    <name type="common">Western clawed frog</name>
    <name type="synonym">Silurana tropicalis</name>
    <dbReference type="NCBI Taxonomy" id="8364"/>
    <lineage>
        <taxon>Eukaryota</taxon>
        <taxon>Metazoa</taxon>
        <taxon>Chordata</taxon>
        <taxon>Craniata</taxon>
        <taxon>Vertebrata</taxon>
        <taxon>Euteleostomi</taxon>
        <taxon>Amphibia</taxon>
        <taxon>Batrachia</taxon>
        <taxon>Anura</taxon>
        <taxon>Pipoidea</taxon>
        <taxon>Pipidae</taxon>
        <taxon>Xenopodinae</taxon>
        <taxon>Xenopus</taxon>
        <taxon>Silurana</taxon>
    </lineage>
</organism>
<keyword evidence="7" id="KW-0853">WD repeat</keyword>
<dbReference type="InterPro" id="IPR001680">
    <property type="entry name" value="WD40_rpt"/>
</dbReference>
<dbReference type="EMBL" id="KV460449">
    <property type="protein sequence ID" value="OCA17927.1"/>
    <property type="molecule type" value="Genomic_DNA"/>
</dbReference>
<feature type="compositionally biased region" description="Low complexity" evidence="8">
    <location>
        <begin position="30"/>
        <end position="43"/>
    </location>
</feature>
<name>A0A1B8Y4R1_XENTR</name>
<comment type="similarity">
    <text evidence="3">Belongs to the TCAB1 family.</text>
</comment>
<evidence type="ECO:0000256" key="6">
    <source>
        <dbReference type="ARBA" id="ARBA00046543"/>
    </source>
</evidence>
<feature type="compositionally biased region" description="Gly residues" evidence="8">
    <location>
        <begin position="56"/>
        <end position="73"/>
    </location>
</feature>
<evidence type="ECO:0000256" key="2">
    <source>
        <dbReference type="ARBA" id="ARBA00022737"/>
    </source>
</evidence>
<comment type="subunit">
    <text evidence="6">Component of the telomerase holoenzyme complex composed of one molecule of TERT, one molecule of WRAP53/TCAB1, two molecules of H/ACA ribonucleoprotein complex subunits DKC1, NOP10, NHP2 and GAR1, and a telomerase RNA template component (TERC). The telomerase holoenzyme complex is associated with TEP1, SMG6/EST1A and POT1. Interacts with the chaperonin-containing T-complex (TRiC) complex; which mediates the folding of WRAP53/TCAB1. Interacts with COIL. Interacts with SMN1. Interacts with RNF8. Interacts with histone H2AX.</text>
</comment>
<evidence type="ECO:0000256" key="4">
    <source>
        <dbReference type="ARBA" id="ARBA00040657"/>
    </source>
</evidence>
<sequence>MAEESRDWISGDAGEMLVEEREADVGAGTSVEAAGGSVEAAGSVEGGGSVEAAGSVEGGDGSGALASGEGGELVGSSPPPHVTDSETQVLAAGALGKTVGEGVHGQGSDTASTELEASTLTHRDVTQGDSGEEKSDNGVPDAAIAPMLGREEEDEDFQGPAAKVARLDDSAPVCDVCLGDGAEEANLAGEQGTEPEAETEEPTEHLEESYCSSQFDFSCQPWALAGAWHEYSALPENFLKGCKWAPDGTCLLTNSDDNILRIYNLPSELYTDNWEIAEEMLPVLRMAEGDTIYDYCWYPNMTSSDPATCFVASSCKDNPIHVWDAFHGQLKASYRPYNHLDELTAAHSLSFTPDGAQLFSGFDKMIRVFETSRPGRECESRPTFHKKQGQAGIISCIAFSPTQDIYACGSYSRSLGLYSRQEGVTLAILQGHQGGITHLGFSPDGNCVFSGGRKDPEILGWDIRYPGNVLFTLRRNVATNQRIYFDVDV</sequence>
<dbReference type="SUPFAM" id="SSF50978">
    <property type="entry name" value="WD40 repeat-like"/>
    <property type="match status" value="1"/>
</dbReference>
<evidence type="ECO:0000256" key="5">
    <source>
        <dbReference type="ARBA" id="ARBA00041558"/>
    </source>
</evidence>